<dbReference type="Proteomes" id="UP000186819">
    <property type="component" value="Unassembled WGS sequence"/>
</dbReference>
<dbReference type="OrthoDB" id="9154857at2"/>
<name>A0A1N6XJ02_9RHOO</name>
<dbReference type="EMBL" id="FTMD01000009">
    <property type="protein sequence ID" value="SIR02273.1"/>
    <property type="molecule type" value="Genomic_DNA"/>
</dbReference>
<protein>
    <submittedName>
        <fullName evidence="2">Uncharacterized protein</fullName>
    </submittedName>
</protein>
<evidence type="ECO:0000256" key="1">
    <source>
        <dbReference type="SAM" id="Phobius"/>
    </source>
</evidence>
<feature type="transmembrane region" description="Helical" evidence="1">
    <location>
        <begin position="145"/>
        <end position="162"/>
    </location>
</feature>
<keyword evidence="1" id="KW-1133">Transmembrane helix</keyword>
<dbReference type="RefSeq" id="WP_139335942.1">
    <property type="nucleotide sequence ID" value="NZ_FTMD01000009.1"/>
</dbReference>
<keyword evidence="1" id="KW-0812">Transmembrane</keyword>
<sequence length="251" mass="27710">MDPMQLVHYRRSNSAFLAACCGLLAGAAGFALVRAGGSLPAPVSGFAWLMTILMVLGLLIGLRDMWRPPLMYRADRRGVTIFYQADRRRFAGPGVFLPWDWVTKLTPLFFVVIGVYVVLLSLGVIPDLPRSKKQGLFATSHHWQITSFGLAFLCGGISAAFPDRRHWLLFLNHAVLLVAFLAPTTWVLFFSGAVSRPMQIFGGIPLFVGAVGGLLGLWRFARFDSRVDQITRKPCVPSRASCATRPNSQSR</sequence>
<evidence type="ECO:0000313" key="3">
    <source>
        <dbReference type="Proteomes" id="UP000186819"/>
    </source>
</evidence>
<feature type="transmembrane region" description="Helical" evidence="1">
    <location>
        <begin position="200"/>
        <end position="221"/>
    </location>
</feature>
<gene>
    <name evidence="2" type="ORF">SAMN05421829_1093</name>
</gene>
<keyword evidence="1" id="KW-0472">Membrane</keyword>
<feature type="transmembrane region" description="Helical" evidence="1">
    <location>
        <begin position="105"/>
        <end position="125"/>
    </location>
</feature>
<feature type="transmembrane region" description="Helical" evidence="1">
    <location>
        <begin position="45"/>
        <end position="66"/>
    </location>
</feature>
<feature type="transmembrane region" description="Helical" evidence="1">
    <location>
        <begin position="174"/>
        <end position="194"/>
    </location>
</feature>
<dbReference type="AlphaFoldDB" id="A0A1N6XJ02"/>
<proteinExistence type="predicted"/>
<accession>A0A1N6XJ02</accession>
<keyword evidence="3" id="KW-1185">Reference proteome</keyword>
<evidence type="ECO:0000313" key="2">
    <source>
        <dbReference type="EMBL" id="SIR02273.1"/>
    </source>
</evidence>
<organism evidence="2 3">
    <name type="scientific">Aromatoleum tolulyticum</name>
    <dbReference type="NCBI Taxonomy" id="34027"/>
    <lineage>
        <taxon>Bacteria</taxon>
        <taxon>Pseudomonadati</taxon>
        <taxon>Pseudomonadota</taxon>
        <taxon>Betaproteobacteria</taxon>
        <taxon>Rhodocyclales</taxon>
        <taxon>Rhodocyclaceae</taxon>
        <taxon>Aromatoleum</taxon>
    </lineage>
</organism>
<reference evidence="3" key="1">
    <citation type="submission" date="2017-01" db="EMBL/GenBank/DDBJ databases">
        <authorList>
            <person name="Varghese N."/>
            <person name="Submissions S."/>
        </authorList>
    </citation>
    <scope>NUCLEOTIDE SEQUENCE [LARGE SCALE GENOMIC DNA]</scope>
    <source>
        <strain evidence="3">ATCC 51758</strain>
    </source>
</reference>